<evidence type="ECO:0000313" key="11">
    <source>
        <dbReference type="Proteomes" id="UP000838672"/>
    </source>
</evidence>
<reference evidence="10" key="1">
    <citation type="submission" date="2021-11" db="EMBL/GenBank/DDBJ databases">
        <authorList>
            <person name="Rodrigo-Torres L."/>
            <person name="Arahal R. D."/>
            <person name="Lucena T."/>
        </authorList>
    </citation>
    <scope>NUCLEOTIDE SEQUENCE</scope>
    <source>
        <strain evidence="10">CECT 7929</strain>
    </source>
</reference>
<dbReference type="InterPro" id="IPR004657">
    <property type="entry name" value="MenA"/>
</dbReference>
<dbReference type="HAMAP" id="MF_01937">
    <property type="entry name" value="MenA_1"/>
    <property type="match status" value="1"/>
</dbReference>
<protein>
    <recommendedName>
        <fullName evidence="8 9">1,4-dihydroxy-2-naphthoate octaprenyltransferase</fullName>
        <shortName evidence="8">DHNA-octaprenyltransferase</shortName>
        <ecNumber evidence="8 9">2.5.1.74</ecNumber>
    </recommendedName>
</protein>
<feature type="transmembrane region" description="Helical" evidence="8">
    <location>
        <begin position="122"/>
        <end position="142"/>
    </location>
</feature>
<dbReference type="PANTHER" id="PTHR13929:SF0">
    <property type="entry name" value="UBIA PRENYLTRANSFERASE DOMAIN-CONTAINING PROTEIN 1"/>
    <property type="match status" value="1"/>
</dbReference>
<dbReference type="CDD" id="cd13962">
    <property type="entry name" value="PT_UbiA_UBIAD1"/>
    <property type="match status" value="1"/>
</dbReference>
<dbReference type="NCBIfam" id="NF004750">
    <property type="entry name" value="PRK06080.1-2"/>
    <property type="match status" value="1"/>
</dbReference>
<dbReference type="Pfam" id="PF01040">
    <property type="entry name" value="UbiA"/>
    <property type="match status" value="1"/>
</dbReference>
<keyword evidence="5 8" id="KW-0812">Transmembrane</keyword>
<keyword evidence="7 8" id="KW-0472">Membrane</keyword>
<dbReference type="InterPro" id="IPR044878">
    <property type="entry name" value="UbiA_sf"/>
</dbReference>
<evidence type="ECO:0000256" key="1">
    <source>
        <dbReference type="ARBA" id="ARBA00004141"/>
    </source>
</evidence>
<feature type="transmembrane region" description="Helical" evidence="8">
    <location>
        <begin position="154"/>
        <end position="172"/>
    </location>
</feature>
<organism evidence="10 11">
    <name type="scientific">Vibrio stylophorae</name>
    <dbReference type="NCBI Taxonomy" id="659351"/>
    <lineage>
        <taxon>Bacteria</taxon>
        <taxon>Pseudomonadati</taxon>
        <taxon>Pseudomonadota</taxon>
        <taxon>Gammaproteobacteria</taxon>
        <taxon>Vibrionales</taxon>
        <taxon>Vibrionaceae</taxon>
        <taxon>Vibrio</taxon>
    </lineage>
</organism>
<feature type="transmembrane region" description="Helical" evidence="8">
    <location>
        <begin position="178"/>
        <end position="197"/>
    </location>
</feature>
<evidence type="ECO:0000256" key="6">
    <source>
        <dbReference type="ARBA" id="ARBA00022989"/>
    </source>
</evidence>
<evidence type="ECO:0000256" key="8">
    <source>
        <dbReference type="HAMAP-Rule" id="MF_01937"/>
    </source>
</evidence>
<dbReference type="GO" id="GO:0046428">
    <property type="term" value="F:1,4-dihydroxy-2-naphthoate polyprenyltransferase activity"/>
    <property type="evidence" value="ECO:0007669"/>
    <property type="project" value="UniProtKB-EC"/>
</dbReference>
<evidence type="ECO:0000256" key="9">
    <source>
        <dbReference type="NCBIfam" id="TIGR00751"/>
    </source>
</evidence>
<dbReference type="InterPro" id="IPR026046">
    <property type="entry name" value="UBIAD1"/>
</dbReference>
<feature type="transmembrane region" description="Helical" evidence="8">
    <location>
        <begin position="249"/>
        <end position="269"/>
    </location>
</feature>
<gene>
    <name evidence="8 10" type="primary">menA</name>
    <name evidence="10" type="ORF">VST7929_02513</name>
</gene>
<accession>A0ABM8ZW68</accession>
<sequence>MTQPRSSAIWLDAIRPKTLPLALASIITGSAIAAWQQTFSWTVSILTLVTAMLLQILSNLANDYGDAIQGTDNAQRLGPIRGIQQGHISLKAMRNALIVTVLLTCLSGLTLIFHACAHLSDIMSFIGLGALAIFAAITYTVGNKPYGYMGLGDISVLIFFGWLGVAGTYYLHVGTLSSQILLPATACGLLAVAVLNINNLRDIDNDRACGKNTLAVRFGPRWGRIYHLVLLSTAMLCFIAFALLSHAHWTGYLFLAALPLIVHHGLAVWRAPNGQALRPMMGTIVKCALLTNALFALGLIIKI</sequence>
<dbReference type="RefSeq" id="WP_237467415.1">
    <property type="nucleotide sequence ID" value="NZ_CAKLDI010000001.1"/>
</dbReference>
<feature type="transmembrane region" description="Helical" evidence="8">
    <location>
        <begin position="96"/>
        <end position="116"/>
    </location>
</feature>
<dbReference type="NCBIfam" id="TIGR00751">
    <property type="entry name" value="menA"/>
    <property type="match status" value="1"/>
</dbReference>
<dbReference type="PIRSF" id="PIRSF005355">
    <property type="entry name" value="UBIAD1"/>
    <property type="match status" value="1"/>
</dbReference>
<evidence type="ECO:0000256" key="3">
    <source>
        <dbReference type="ARBA" id="ARBA00022475"/>
    </source>
</evidence>
<name>A0ABM8ZW68_9VIBR</name>
<proteinExistence type="inferred from homology"/>
<evidence type="ECO:0000256" key="5">
    <source>
        <dbReference type="ARBA" id="ARBA00022692"/>
    </source>
</evidence>
<feature type="transmembrane region" description="Helical" evidence="8">
    <location>
        <begin position="225"/>
        <end position="243"/>
    </location>
</feature>
<dbReference type="Proteomes" id="UP000838672">
    <property type="component" value="Unassembled WGS sequence"/>
</dbReference>
<comment type="catalytic activity">
    <reaction evidence="8">
        <text>an all-trans-polyprenyl diphosphate + 1,4-dihydroxy-2-naphthoate + H(+) = a 2-demethylmenaquinol + CO2 + diphosphate</text>
        <dbReference type="Rhea" id="RHEA:26478"/>
        <dbReference type="Rhea" id="RHEA-COMP:9563"/>
        <dbReference type="Rhea" id="RHEA-COMP:9564"/>
        <dbReference type="ChEBI" id="CHEBI:11173"/>
        <dbReference type="ChEBI" id="CHEBI:15378"/>
        <dbReference type="ChEBI" id="CHEBI:16526"/>
        <dbReference type="ChEBI" id="CHEBI:33019"/>
        <dbReference type="ChEBI" id="CHEBI:55437"/>
        <dbReference type="ChEBI" id="CHEBI:58914"/>
        <dbReference type="EC" id="2.5.1.74"/>
    </reaction>
</comment>
<comment type="similarity">
    <text evidence="8">Belongs to the MenA family. Type 1 subfamily.</text>
</comment>
<dbReference type="EC" id="2.5.1.74" evidence="8 9"/>
<keyword evidence="4 8" id="KW-0808">Transferase</keyword>
<evidence type="ECO:0000256" key="4">
    <source>
        <dbReference type="ARBA" id="ARBA00022679"/>
    </source>
</evidence>
<evidence type="ECO:0000256" key="2">
    <source>
        <dbReference type="ARBA" id="ARBA00022428"/>
    </source>
</evidence>
<feature type="transmembrane region" description="Helical" evidence="8">
    <location>
        <begin position="281"/>
        <end position="301"/>
    </location>
</feature>
<dbReference type="InterPro" id="IPR000537">
    <property type="entry name" value="UbiA_prenyltransferase"/>
</dbReference>
<comment type="caution">
    <text evidence="10">The sequence shown here is derived from an EMBL/GenBank/DDBJ whole genome shotgun (WGS) entry which is preliminary data.</text>
</comment>
<keyword evidence="11" id="KW-1185">Reference proteome</keyword>
<dbReference type="PANTHER" id="PTHR13929">
    <property type="entry name" value="1,4-DIHYDROXY-2-NAPHTHOATE OCTAPRENYLTRANSFERASE"/>
    <property type="match status" value="1"/>
</dbReference>
<evidence type="ECO:0000256" key="7">
    <source>
        <dbReference type="ARBA" id="ARBA00023136"/>
    </source>
</evidence>
<keyword evidence="2 8" id="KW-0474">Menaquinone biosynthesis</keyword>
<comment type="pathway">
    <text evidence="8">Quinol/quinone metabolism; menaquinone biosynthesis; menaquinol from 1,4-dihydroxy-2-naphthoate: step 1/2.</text>
</comment>
<comment type="function">
    <text evidence="8">Conversion of 1,4-dihydroxy-2-naphthoate (DHNA) to demethylmenaquinone (DMK).</text>
</comment>
<keyword evidence="6 8" id="KW-1133">Transmembrane helix</keyword>
<feature type="transmembrane region" description="Helical" evidence="8">
    <location>
        <begin position="43"/>
        <end position="61"/>
    </location>
</feature>
<evidence type="ECO:0000313" key="10">
    <source>
        <dbReference type="EMBL" id="CAH0534569.1"/>
    </source>
</evidence>
<dbReference type="Gene3D" id="1.20.120.1780">
    <property type="entry name" value="UbiA prenyltransferase"/>
    <property type="match status" value="1"/>
</dbReference>
<comment type="subcellular location">
    <subcellularLocation>
        <location evidence="8">Cell membrane</location>
        <topology evidence="8">Multi-pass membrane protein</topology>
    </subcellularLocation>
    <subcellularLocation>
        <location evidence="1">Membrane</location>
        <topology evidence="1">Multi-pass membrane protein</topology>
    </subcellularLocation>
</comment>
<dbReference type="EMBL" id="CAKLDI010000001">
    <property type="protein sequence ID" value="CAH0534569.1"/>
    <property type="molecule type" value="Genomic_DNA"/>
</dbReference>
<keyword evidence="3 8" id="KW-1003">Cell membrane</keyword>
<dbReference type="Gene3D" id="1.10.357.140">
    <property type="entry name" value="UbiA prenyltransferase"/>
    <property type="match status" value="1"/>
</dbReference>